<keyword evidence="6" id="KW-1185">Reference proteome</keyword>
<keyword evidence="4" id="KW-0496">Mitochondrion</keyword>
<dbReference type="GO" id="GO:0005739">
    <property type="term" value="C:mitochondrion"/>
    <property type="evidence" value="ECO:0007669"/>
    <property type="project" value="UniProtKB-SubCell"/>
</dbReference>
<protein>
    <submittedName>
        <fullName evidence="5">Uncharacterized protein</fullName>
    </submittedName>
</protein>
<dbReference type="Pfam" id="PF06644">
    <property type="entry name" value="ATP11"/>
    <property type="match status" value="1"/>
</dbReference>
<sequence length="294" mass="34145">MMIIRHQLLKSRNYRVLLRFNSSNANNSPIDDLRKQISENIREKYLSKLQEKAKAEGLSINELRDKFKDQINKVKSELDAIDPNEQIRKIKEEKAIVKDRGKIDKTKDQAPYKTLDDFVALDKVKDLPKDEISKIWSARFINKERALHAVTDNYQFAQIYANAFRYPNFLLPIPKKHEGKEGFELQFIQWSFVGPLTIHCMFTTLAEYKLHNEYAKPHTTLTFHQELAKDKDIVLMNGLSEKDCGLTMQEAQFLVINLQRFYSGKEPEKLAIVKSFNLGEGFNVDDLIAQSMSS</sequence>
<evidence type="ECO:0000256" key="1">
    <source>
        <dbReference type="ARBA" id="ARBA00004173"/>
    </source>
</evidence>
<gene>
    <name evidence="5" type="ORF">CANVERA_P4655</name>
</gene>
<evidence type="ECO:0000256" key="2">
    <source>
        <dbReference type="ARBA" id="ARBA00009116"/>
    </source>
</evidence>
<comment type="subcellular location">
    <subcellularLocation>
        <location evidence="1">Mitochondrion</location>
    </subcellularLocation>
</comment>
<evidence type="ECO:0000313" key="5">
    <source>
        <dbReference type="EMBL" id="CAI5760145.1"/>
    </source>
</evidence>
<dbReference type="Proteomes" id="UP001152885">
    <property type="component" value="Unassembled WGS sequence"/>
</dbReference>
<dbReference type="InterPro" id="IPR010591">
    <property type="entry name" value="ATP11"/>
</dbReference>
<dbReference type="PANTHER" id="PTHR13126:SF0">
    <property type="entry name" value="ATP SYNTHASE MITOCHONDRIAL F1 COMPLEX ASSEMBLY FACTOR 1"/>
    <property type="match status" value="1"/>
</dbReference>
<comment type="similarity">
    <text evidence="2">Belongs to the ATP11 family.</text>
</comment>
<evidence type="ECO:0000256" key="4">
    <source>
        <dbReference type="ARBA" id="ARBA00023128"/>
    </source>
</evidence>
<dbReference type="PANTHER" id="PTHR13126">
    <property type="entry name" value="CHAPERONE ATP11"/>
    <property type="match status" value="1"/>
</dbReference>
<reference evidence="5" key="1">
    <citation type="submission" date="2022-12" db="EMBL/GenBank/DDBJ databases">
        <authorList>
            <person name="Brejova B."/>
        </authorList>
    </citation>
    <scope>NUCLEOTIDE SEQUENCE</scope>
</reference>
<accession>A0A9W4XF65</accession>
<evidence type="ECO:0000313" key="6">
    <source>
        <dbReference type="Proteomes" id="UP001152885"/>
    </source>
</evidence>
<comment type="caution">
    <text evidence="5">The sequence shown here is derived from an EMBL/GenBank/DDBJ whole genome shotgun (WGS) entry which is preliminary data.</text>
</comment>
<organism evidence="5 6">
    <name type="scientific">Candida verbasci</name>
    <dbReference type="NCBI Taxonomy" id="1227364"/>
    <lineage>
        <taxon>Eukaryota</taxon>
        <taxon>Fungi</taxon>
        <taxon>Dikarya</taxon>
        <taxon>Ascomycota</taxon>
        <taxon>Saccharomycotina</taxon>
        <taxon>Pichiomycetes</taxon>
        <taxon>Debaryomycetaceae</taxon>
        <taxon>Candida/Lodderomyces clade</taxon>
        <taxon>Candida</taxon>
    </lineage>
</organism>
<keyword evidence="3" id="KW-0809">Transit peptide</keyword>
<dbReference type="OrthoDB" id="16535at2759"/>
<dbReference type="AlphaFoldDB" id="A0A9W4XF65"/>
<dbReference type="EMBL" id="CANTUO010000006">
    <property type="protein sequence ID" value="CAI5760145.1"/>
    <property type="molecule type" value="Genomic_DNA"/>
</dbReference>
<proteinExistence type="inferred from homology"/>
<evidence type="ECO:0000256" key="3">
    <source>
        <dbReference type="ARBA" id="ARBA00022946"/>
    </source>
</evidence>
<name>A0A9W4XF65_9ASCO</name>
<dbReference type="GO" id="GO:0033615">
    <property type="term" value="P:mitochondrial proton-transporting ATP synthase complex assembly"/>
    <property type="evidence" value="ECO:0007669"/>
    <property type="project" value="TreeGrafter"/>
</dbReference>